<dbReference type="EMBL" id="LR798206">
    <property type="protein sequence ID" value="CAB5178853.1"/>
    <property type="molecule type" value="Genomic_DNA"/>
</dbReference>
<sequence length="128" mass="14307">MLDYVYKSKGITLLKQKLNKAGKNLLIKHISIPVQQAKEIMEELNQPRIDPFLGYTTKSNSVNAAAVVLCMKPKELIERLNAPLPSKLLADLAEARTKIKTLQDAGDALARTTQYDSLIERWNSAKSL</sequence>
<gene>
    <name evidence="1" type="ORF">UFOVP157_44</name>
</gene>
<evidence type="ECO:0000313" key="1">
    <source>
        <dbReference type="EMBL" id="CAB5178853.1"/>
    </source>
</evidence>
<protein>
    <submittedName>
        <fullName evidence="1">Uncharacterized protein</fullName>
    </submittedName>
</protein>
<organism evidence="1">
    <name type="scientific">uncultured Caudovirales phage</name>
    <dbReference type="NCBI Taxonomy" id="2100421"/>
    <lineage>
        <taxon>Viruses</taxon>
        <taxon>Duplodnaviria</taxon>
        <taxon>Heunggongvirae</taxon>
        <taxon>Uroviricota</taxon>
        <taxon>Caudoviricetes</taxon>
        <taxon>Peduoviridae</taxon>
        <taxon>Maltschvirus</taxon>
        <taxon>Maltschvirus maltsch</taxon>
    </lineage>
</organism>
<name>A0A6J7WAC2_9CAUD</name>
<proteinExistence type="predicted"/>
<reference evidence="1" key="1">
    <citation type="submission" date="2020-05" db="EMBL/GenBank/DDBJ databases">
        <authorList>
            <person name="Chiriac C."/>
            <person name="Salcher M."/>
            <person name="Ghai R."/>
            <person name="Kavagutti S V."/>
        </authorList>
    </citation>
    <scope>NUCLEOTIDE SEQUENCE</scope>
</reference>
<accession>A0A6J7WAC2</accession>